<name>A0ACC0MPH3_RHOML</name>
<gene>
    <name evidence="1" type="ORF">RHMOL_Rhmol08G0180900</name>
</gene>
<evidence type="ECO:0000313" key="1">
    <source>
        <dbReference type="EMBL" id="KAI8542958.1"/>
    </source>
</evidence>
<organism evidence="1 2">
    <name type="scientific">Rhododendron molle</name>
    <name type="common">Chinese azalea</name>
    <name type="synonym">Azalea mollis</name>
    <dbReference type="NCBI Taxonomy" id="49168"/>
    <lineage>
        <taxon>Eukaryota</taxon>
        <taxon>Viridiplantae</taxon>
        <taxon>Streptophyta</taxon>
        <taxon>Embryophyta</taxon>
        <taxon>Tracheophyta</taxon>
        <taxon>Spermatophyta</taxon>
        <taxon>Magnoliopsida</taxon>
        <taxon>eudicotyledons</taxon>
        <taxon>Gunneridae</taxon>
        <taxon>Pentapetalae</taxon>
        <taxon>asterids</taxon>
        <taxon>Ericales</taxon>
        <taxon>Ericaceae</taxon>
        <taxon>Ericoideae</taxon>
        <taxon>Rhodoreae</taxon>
        <taxon>Rhododendron</taxon>
    </lineage>
</organism>
<evidence type="ECO:0000313" key="2">
    <source>
        <dbReference type="Proteomes" id="UP001062846"/>
    </source>
</evidence>
<keyword evidence="2" id="KW-1185">Reference proteome</keyword>
<proteinExistence type="predicted"/>
<reference evidence="1" key="1">
    <citation type="submission" date="2022-02" db="EMBL/GenBank/DDBJ databases">
        <title>Plant Genome Project.</title>
        <authorList>
            <person name="Zhang R.-G."/>
        </authorList>
    </citation>
    <scope>NUCLEOTIDE SEQUENCE</scope>
    <source>
        <strain evidence="1">AT1</strain>
    </source>
</reference>
<comment type="caution">
    <text evidence="1">The sequence shown here is derived from an EMBL/GenBank/DDBJ whole genome shotgun (WGS) entry which is preliminary data.</text>
</comment>
<protein>
    <submittedName>
        <fullName evidence="1">Uncharacterized protein</fullName>
    </submittedName>
</protein>
<dbReference type="Proteomes" id="UP001062846">
    <property type="component" value="Chromosome 8"/>
</dbReference>
<dbReference type="EMBL" id="CM046395">
    <property type="protein sequence ID" value="KAI8542958.1"/>
    <property type="molecule type" value="Genomic_DNA"/>
</dbReference>
<sequence length="127" mass="14750">MPPRHENRRARIGNPRIGTGQNQLAREIVAALVESNLLNPTLRVNKNDRAMETIREFCRMKPPQFDEESSDPLLADHWLSQIRKIFNALKITEDDLLVSIVACQLIGEVNEWWESIFRSKKKRKEDG</sequence>
<accession>A0ACC0MPH3</accession>